<evidence type="ECO:0008006" key="3">
    <source>
        <dbReference type="Google" id="ProtNLM"/>
    </source>
</evidence>
<organism evidence="1 2">
    <name type="scientific">Prorocentrum cordatum</name>
    <dbReference type="NCBI Taxonomy" id="2364126"/>
    <lineage>
        <taxon>Eukaryota</taxon>
        <taxon>Sar</taxon>
        <taxon>Alveolata</taxon>
        <taxon>Dinophyceae</taxon>
        <taxon>Prorocentrales</taxon>
        <taxon>Prorocentraceae</taxon>
        <taxon>Prorocentrum</taxon>
    </lineage>
</organism>
<accession>A0ABN9T551</accession>
<gene>
    <name evidence="1" type="ORF">PCOR1329_LOCUS35328</name>
</gene>
<evidence type="ECO:0000313" key="2">
    <source>
        <dbReference type="Proteomes" id="UP001189429"/>
    </source>
</evidence>
<evidence type="ECO:0000313" key="1">
    <source>
        <dbReference type="EMBL" id="CAK0839716.1"/>
    </source>
</evidence>
<reference evidence="1" key="1">
    <citation type="submission" date="2023-10" db="EMBL/GenBank/DDBJ databases">
        <authorList>
            <person name="Chen Y."/>
            <person name="Shah S."/>
            <person name="Dougan E. K."/>
            <person name="Thang M."/>
            <person name="Chan C."/>
        </authorList>
    </citation>
    <scope>NUCLEOTIDE SEQUENCE [LARGE SCALE GENOMIC DNA]</scope>
</reference>
<name>A0ABN9T551_9DINO</name>
<proteinExistence type="predicted"/>
<comment type="caution">
    <text evidence="1">The sequence shown here is derived from an EMBL/GenBank/DDBJ whole genome shotgun (WGS) entry which is preliminary data.</text>
</comment>
<keyword evidence="2" id="KW-1185">Reference proteome</keyword>
<sequence>MGTCNINLQHLPNFTGGIDIAERLGVGKGFGGELVEHTLSLLWMGQQKGGFHYDHQDNVLIQLTGVADVLVLPPACIAAYEPPQKCDFMQWQTKETGSTPRGITSGRLFTTSGCAAERAW</sequence>
<protein>
    <recommendedName>
        <fullName evidence="3">Bifunctional lysine-specific demethylase and histidyl-hydroxylase</fullName>
    </recommendedName>
</protein>
<dbReference type="Proteomes" id="UP001189429">
    <property type="component" value="Unassembled WGS sequence"/>
</dbReference>
<dbReference type="EMBL" id="CAUYUJ010014316">
    <property type="protein sequence ID" value="CAK0839716.1"/>
    <property type="molecule type" value="Genomic_DNA"/>
</dbReference>